<dbReference type="Gene3D" id="3.40.50.1820">
    <property type="entry name" value="alpha/beta hydrolase"/>
    <property type="match status" value="1"/>
</dbReference>
<accession>A0A1L7XBW6</accession>
<dbReference type="Proteomes" id="UP000184330">
    <property type="component" value="Unassembled WGS sequence"/>
</dbReference>
<keyword evidence="6" id="KW-1185">Reference proteome</keyword>
<evidence type="ECO:0000256" key="1">
    <source>
        <dbReference type="ARBA" id="ARBA00005964"/>
    </source>
</evidence>
<sequence>MLLVDACPVWATLFTCIAGTPILAAISHSAPVVDLGYSQYQGISLESGVNQYLGIRFAAPPIGNLRFRGPAEPLATVGVQNATNFQPICLGLKTKLPSTTEAEDCLFINIWGPATASVGSKLPVWVYIQGGGYVSNSNANYNGSTVVATSGQNIVFVNFNYRVASWGFLASEKVRGDGDLNAGLLDQRFALKWVQDHIEQFGGDPNHVVVHGVSAGAGSVALHLTAYGGRNDNLFVGAIAESPFFPTQPQVSELEWQFDAYANVAGCGNATDQLACLRSKDTVTLQAANVPAVYPGRNAFPLFYFTPTIDGDFIRDYPYRLIEQGKFIKIPLMVGDDTNEGSGFAANATSPADVATFFQNNYPLLTTNDTDTINAQYPLMPPLPKHAAYFPSSSAAYGDSTFTCPGNLLASSLSKYNTPYQVWNYRYNVLQANNVAAGLGVPHTFESPAIFGVGNAGDNPNSSYATYNAGIVPILMNYWISFVRDLSPNRYKYEGAPHWESFGDGGGRRILLQTNGTGMEVVPEELVMKCEFWKGLAVAMEQ</sequence>
<evidence type="ECO:0000313" key="5">
    <source>
        <dbReference type="EMBL" id="CZR62519.1"/>
    </source>
</evidence>
<reference evidence="5 6" key="1">
    <citation type="submission" date="2016-03" db="EMBL/GenBank/DDBJ databases">
        <authorList>
            <person name="Ploux O."/>
        </authorList>
    </citation>
    <scope>NUCLEOTIDE SEQUENCE [LARGE SCALE GENOMIC DNA]</scope>
    <source>
        <strain evidence="5 6">UAMH 11012</strain>
    </source>
</reference>
<dbReference type="PROSITE" id="PS00941">
    <property type="entry name" value="CARBOXYLESTERASE_B_2"/>
    <property type="match status" value="1"/>
</dbReference>
<evidence type="ECO:0000256" key="2">
    <source>
        <dbReference type="ARBA" id="ARBA00022801"/>
    </source>
</evidence>
<feature type="domain" description="Carboxylesterase type B" evidence="4">
    <location>
        <begin position="31"/>
        <end position="520"/>
    </location>
</feature>
<name>A0A1L7XBW6_9HELO</name>
<keyword evidence="2 3" id="KW-0378">Hydrolase</keyword>
<gene>
    <name evidence="5" type="ORF">PAC_12416</name>
</gene>
<dbReference type="InterPro" id="IPR019819">
    <property type="entry name" value="Carboxylesterase_B_CS"/>
</dbReference>
<dbReference type="PROSITE" id="PS00122">
    <property type="entry name" value="CARBOXYLESTERASE_B_1"/>
    <property type="match status" value="1"/>
</dbReference>
<dbReference type="Pfam" id="PF00135">
    <property type="entry name" value="COesterase"/>
    <property type="match status" value="1"/>
</dbReference>
<organism evidence="5 6">
    <name type="scientific">Phialocephala subalpina</name>
    <dbReference type="NCBI Taxonomy" id="576137"/>
    <lineage>
        <taxon>Eukaryota</taxon>
        <taxon>Fungi</taxon>
        <taxon>Dikarya</taxon>
        <taxon>Ascomycota</taxon>
        <taxon>Pezizomycotina</taxon>
        <taxon>Leotiomycetes</taxon>
        <taxon>Helotiales</taxon>
        <taxon>Mollisiaceae</taxon>
        <taxon>Phialocephala</taxon>
        <taxon>Phialocephala fortinii species complex</taxon>
    </lineage>
</organism>
<dbReference type="InterPro" id="IPR002018">
    <property type="entry name" value="CarbesteraseB"/>
</dbReference>
<dbReference type="GO" id="GO:0052689">
    <property type="term" value="F:carboxylic ester hydrolase activity"/>
    <property type="evidence" value="ECO:0007669"/>
    <property type="project" value="TreeGrafter"/>
</dbReference>
<dbReference type="EMBL" id="FJOG01000021">
    <property type="protein sequence ID" value="CZR62519.1"/>
    <property type="molecule type" value="Genomic_DNA"/>
</dbReference>
<dbReference type="STRING" id="576137.A0A1L7XBW6"/>
<evidence type="ECO:0000259" key="4">
    <source>
        <dbReference type="Pfam" id="PF00135"/>
    </source>
</evidence>
<dbReference type="SUPFAM" id="SSF53474">
    <property type="entry name" value="alpha/beta-Hydrolases"/>
    <property type="match status" value="1"/>
</dbReference>
<dbReference type="OrthoDB" id="408631at2759"/>
<dbReference type="InterPro" id="IPR050654">
    <property type="entry name" value="AChE-related_enzymes"/>
</dbReference>
<dbReference type="InterPro" id="IPR029058">
    <property type="entry name" value="AB_hydrolase_fold"/>
</dbReference>
<protein>
    <recommendedName>
        <fullName evidence="3">Carboxylic ester hydrolase</fullName>
        <ecNumber evidence="3">3.1.1.-</ecNumber>
    </recommendedName>
</protein>
<evidence type="ECO:0000256" key="3">
    <source>
        <dbReference type="RuleBase" id="RU361235"/>
    </source>
</evidence>
<dbReference type="InterPro" id="IPR019826">
    <property type="entry name" value="Carboxylesterase_B_AS"/>
</dbReference>
<dbReference type="PANTHER" id="PTHR43918:SF4">
    <property type="entry name" value="CARBOXYLIC ESTER HYDROLASE"/>
    <property type="match status" value="1"/>
</dbReference>
<dbReference type="AlphaFoldDB" id="A0A1L7XBW6"/>
<dbReference type="PANTHER" id="PTHR43918">
    <property type="entry name" value="ACETYLCHOLINESTERASE"/>
    <property type="match status" value="1"/>
</dbReference>
<proteinExistence type="inferred from homology"/>
<comment type="similarity">
    <text evidence="1 3">Belongs to the type-B carboxylesterase/lipase family.</text>
</comment>
<evidence type="ECO:0000313" key="6">
    <source>
        <dbReference type="Proteomes" id="UP000184330"/>
    </source>
</evidence>
<dbReference type="EC" id="3.1.1.-" evidence="3"/>